<dbReference type="InParanoid" id="N1J9X8"/>
<keyword evidence="3" id="KW-1185">Reference proteome</keyword>
<evidence type="ECO:0000313" key="2">
    <source>
        <dbReference type="EMBL" id="CCU76971.1"/>
    </source>
</evidence>
<dbReference type="Proteomes" id="UP000015441">
    <property type="component" value="Unassembled WGS sequence"/>
</dbReference>
<evidence type="ECO:0000313" key="3">
    <source>
        <dbReference type="Proteomes" id="UP000015441"/>
    </source>
</evidence>
<organism evidence="2 3">
    <name type="scientific">Blumeria graminis f. sp. hordei (strain DH14)</name>
    <name type="common">Barley powdery mildew</name>
    <name type="synonym">Oidium monilioides f. sp. hordei</name>
    <dbReference type="NCBI Taxonomy" id="546991"/>
    <lineage>
        <taxon>Eukaryota</taxon>
        <taxon>Fungi</taxon>
        <taxon>Dikarya</taxon>
        <taxon>Ascomycota</taxon>
        <taxon>Pezizomycotina</taxon>
        <taxon>Leotiomycetes</taxon>
        <taxon>Erysiphales</taxon>
        <taxon>Erysiphaceae</taxon>
        <taxon>Blumeria</taxon>
        <taxon>Blumeria hordei</taxon>
    </lineage>
</organism>
<protein>
    <submittedName>
        <fullName evidence="2">Uncharacterized protein</fullName>
    </submittedName>
</protein>
<comment type="caution">
    <text evidence="2">The sequence shown here is derived from an EMBL/GenBank/DDBJ whole genome shotgun (WGS) entry which is preliminary data.</text>
</comment>
<accession>N1J9X8</accession>
<dbReference type="HOGENOM" id="CLU_637754_0_0_1"/>
<feature type="region of interest" description="Disordered" evidence="1">
    <location>
        <begin position="137"/>
        <end position="162"/>
    </location>
</feature>
<name>N1J9X8_BLUG1</name>
<reference evidence="2 3" key="1">
    <citation type="journal article" date="2010" name="Science">
        <title>Genome expansion and gene loss in powdery mildew fungi reveal tradeoffs in extreme parasitism.</title>
        <authorList>
            <person name="Spanu P.D."/>
            <person name="Abbott J.C."/>
            <person name="Amselem J."/>
            <person name="Burgis T.A."/>
            <person name="Soanes D.M."/>
            <person name="Stueber K."/>
            <person name="Ver Loren van Themaat E."/>
            <person name="Brown J.K.M."/>
            <person name="Butcher S.A."/>
            <person name="Gurr S.J."/>
            <person name="Lebrun M.-H."/>
            <person name="Ridout C.J."/>
            <person name="Schulze-Lefert P."/>
            <person name="Talbot N.J."/>
            <person name="Ahmadinejad N."/>
            <person name="Ametz C."/>
            <person name="Barton G.R."/>
            <person name="Benjdia M."/>
            <person name="Bidzinski P."/>
            <person name="Bindschedler L.V."/>
            <person name="Both M."/>
            <person name="Brewer M.T."/>
            <person name="Cadle-Davidson L."/>
            <person name="Cadle-Davidson M.M."/>
            <person name="Collemare J."/>
            <person name="Cramer R."/>
            <person name="Frenkel O."/>
            <person name="Godfrey D."/>
            <person name="Harriman J."/>
            <person name="Hoede C."/>
            <person name="King B.C."/>
            <person name="Klages S."/>
            <person name="Kleemann J."/>
            <person name="Knoll D."/>
            <person name="Koti P.S."/>
            <person name="Kreplak J."/>
            <person name="Lopez-Ruiz F.J."/>
            <person name="Lu X."/>
            <person name="Maekawa T."/>
            <person name="Mahanil S."/>
            <person name="Micali C."/>
            <person name="Milgroom M.G."/>
            <person name="Montana G."/>
            <person name="Noir S."/>
            <person name="O'Connell R.J."/>
            <person name="Oberhaensli S."/>
            <person name="Parlange F."/>
            <person name="Pedersen C."/>
            <person name="Quesneville H."/>
            <person name="Reinhardt R."/>
            <person name="Rott M."/>
            <person name="Sacristan S."/>
            <person name="Schmidt S.M."/>
            <person name="Schoen M."/>
            <person name="Skamnioti P."/>
            <person name="Sommer H."/>
            <person name="Stephens A."/>
            <person name="Takahara H."/>
            <person name="Thordal-Christensen H."/>
            <person name="Vigouroux M."/>
            <person name="Wessling R."/>
            <person name="Wicker T."/>
            <person name="Panstruga R."/>
        </authorList>
    </citation>
    <scope>NUCLEOTIDE SEQUENCE [LARGE SCALE GENOMIC DNA]</scope>
    <source>
        <strain evidence="2">DH14</strain>
    </source>
</reference>
<dbReference type="AlphaFoldDB" id="N1J9X8"/>
<dbReference type="OrthoDB" id="10398576at2759"/>
<evidence type="ECO:0000256" key="1">
    <source>
        <dbReference type="SAM" id="MobiDB-lite"/>
    </source>
</evidence>
<gene>
    <name evidence="2" type="ORF">BGHDH14_bgh04845</name>
</gene>
<feature type="region of interest" description="Disordered" evidence="1">
    <location>
        <begin position="79"/>
        <end position="121"/>
    </location>
</feature>
<sequence length="430" mass="47857">MKRHSDDIFSTVRRKLTGNKTYLTQLHLRVWGLIGVAWSMGSDHFGRDEREEWKQMQYQGGEGDQASTGPFCLSAELSSIHLDSPSPPDQEATGAAAKGRTRSKNETLQLPKLEQRMELPPVRQASQKLCLSADLARDDGLQPPLSPSSSAPSFPPSQRACVGSSAPQTACNTLLRDRGAVGRHADQSRIGSRCIRLSLHCNLRQYSVLLDSADLGPDQKVSLTKDPAPGRWFMPPSRQLVPVGHVWRWSALTSAATRPAFTRDPYSFPTPPKTAGRAILAMRLSQMLGLFDDLCLAQSELTSDTTLTTTAPDSLGHFRRVTHLPAPLRRYSFRDLHIFPHSARPTDGKVQTLPMALAPQQACIVCNRHSWREIGNDRARRKFKPGYVGTERLGRGIFHLNLSRRTAQPRIQLDKTERAVLLYSFCPKPN</sequence>
<dbReference type="EMBL" id="CAUH01003232">
    <property type="protein sequence ID" value="CCU76971.1"/>
    <property type="molecule type" value="Genomic_DNA"/>
</dbReference>
<proteinExistence type="predicted"/>